<proteinExistence type="predicted"/>
<dbReference type="PANTHER" id="PTHR48098">
    <property type="entry name" value="ENTEROCHELIN ESTERASE-RELATED"/>
    <property type="match status" value="1"/>
</dbReference>
<evidence type="ECO:0000313" key="2">
    <source>
        <dbReference type="Proteomes" id="UP000232883"/>
    </source>
</evidence>
<dbReference type="InterPro" id="IPR029058">
    <property type="entry name" value="AB_hydrolase_fold"/>
</dbReference>
<dbReference type="SUPFAM" id="SSF53474">
    <property type="entry name" value="alpha/beta-Hydrolases"/>
    <property type="match status" value="1"/>
</dbReference>
<sequence length="358" mass="40852">MSSSLRLELSTHITDDRPVFVSGNFCDWLPDLDLFRMQPVGPGQFVYEFPPEIELPDLLEYKYTRGGWDHVELNALGEGVSNRTASHFDSLKQEYVPHWRWFGMPFNPEFLPKIELLGDTFDAPGLGSTRRVHVLLPHDYETSGKRYPVLYLHDGQNLFGGGSGYGSWEVDQKMALLASRNHHEVILVSIDHANDERIREFTFHRTRAGAGRGKYYMDFIRHTVKPLVDKRFRTVPDAAHTGIGGSSLGGLISIYAGLMHPDVFGRMMVFSPSLWISPKIYFDAIRFQAPVPIKVYAYGGEKESQYMVPNIQRFNEALARQNYGGNAIDIHLSVDPTGTHQEAHWSREFPKAVEWLFY</sequence>
<dbReference type="InterPro" id="IPR050583">
    <property type="entry name" value="Mycobacterial_A85_antigen"/>
</dbReference>
<accession>A0A2K8YU41</accession>
<dbReference type="PANTHER" id="PTHR48098:SF6">
    <property type="entry name" value="FERRI-BACILLIBACTIN ESTERASE BESA"/>
    <property type="match status" value="1"/>
</dbReference>
<evidence type="ECO:0000313" key="1">
    <source>
        <dbReference type="EMBL" id="AUD01165.1"/>
    </source>
</evidence>
<dbReference type="EMBL" id="CP025096">
    <property type="protein sequence ID" value="AUD01165.1"/>
    <property type="molecule type" value="Genomic_DNA"/>
</dbReference>
<dbReference type="RefSeq" id="WP_100986658.1">
    <property type="nucleotide sequence ID" value="NZ_CP025096.1"/>
</dbReference>
<name>A0A2K8YU41_9BACT</name>
<keyword evidence="2" id="KW-1185">Reference proteome</keyword>
<dbReference type="KEGG" id="spir:CWM47_04645"/>
<organism evidence="1 2">
    <name type="scientific">Spirosoma pollinicola</name>
    <dbReference type="NCBI Taxonomy" id="2057025"/>
    <lineage>
        <taxon>Bacteria</taxon>
        <taxon>Pseudomonadati</taxon>
        <taxon>Bacteroidota</taxon>
        <taxon>Cytophagia</taxon>
        <taxon>Cytophagales</taxon>
        <taxon>Cytophagaceae</taxon>
        <taxon>Spirosoma</taxon>
    </lineage>
</organism>
<gene>
    <name evidence="1" type="ORF">CWM47_04645</name>
</gene>
<dbReference type="Gene3D" id="3.40.50.1820">
    <property type="entry name" value="alpha/beta hydrolase"/>
    <property type="match status" value="1"/>
</dbReference>
<dbReference type="Pfam" id="PF00756">
    <property type="entry name" value="Esterase"/>
    <property type="match status" value="1"/>
</dbReference>
<dbReference type="OrthoDB" id="9784036at2"/>
<protein>
    <submittedName>
        <fullName evidence="1">Carbohydrate esterase</fullName>
    </submittedName>
</protein>
<dbReference type="Proteomes" id="UP000232883">
    <property type="component" value="Chromosome"/>
</dbReference>
<reference evidence="1 2" key="1">
    <citation type="submission" date="2017-11" db="EMBL/GenBank/DDBJ databases">
        <title>Taxonomic description and genome sequences of Spirosoma HA7 sp. nov., isolated from pollen microhabitat of Corylus avellana.</title>
        <authorList>
            <person name="Ambika Manirajan B."/>
            <person name="Suarez C."/>
            <person name="Ratering S."/>
            <person name="Geissler-Plaum R."/>
            <person name="Cardinale M."/>
            <person name="Sylvia S."/>
        </authorList>
    </citation>
    <scope>NUCLEOTIDE SEQUENCE [LARGE SCALE GENOMIC DNA]</scope>
    <source>
        <strain evidence="1 2">HA7</strain>
    </source>
</reference>
<dbReference type="InterPro" id="IPR000801">
    <property type="entry name" value="Esterase-like"/>
</dbReference>
<dbReference type="AlphaFoldDB" id="A0A2K8YU41"/>